<comment type="function">
    <text evidence="3">Required for maturation of 30S ribosomal subunits.</text>
</comment>
<evidence type="ECO:0000256" key="2">
    <source>
        <dbReference type="ARBA" id="ARBA00022517"/>
    </source>
</evidence>
<evidence type="ECO:0000313" key="6">
    <source>
        <dbReference type="Proteomes" id="UP001146469"/>
    </source>
</evidence>
<dbReference type="EMBL" id="JAKMUT010000002">
    <property type="protein sequence ID" value="MCZ9289223.1"/>
    <property type="molecule type" value="Genomic_DNA"/>
</dbReference>
<protein>
    <recommendedName>
        <fullName evidence="3">Ribosome maturation factor RimP</fullName>
    </recommendedName>
</protein>
<accession>A0A9X3LMW2</accession>
<proteinExistence type="inferred from homology"/>
<keyword evidence="6" id="KW-1185">Reference proteome</keyword>
<dbReference type="HAMAP" id="MF_01077">
    <property type="entry name" value="RimP"/>
    <property type="match status" value="1"/>
</dbReference>
<name>A0A9X3LMW2_9CORY</name>
<dbReference type="GO" id="GO:0000028">
    <property type="term" value="P:ribosomal small subunit assembly"/>
    <property type="evidence" value="ECO:0007669"/>
    <property type="project" value="TreeGrafter"/>
</dbReference>
<dbReference type="Gene3D" id="3.30.300.70">
    <property type="entry name" value="RimP-like superfamily, N-terminal"/>
    <property type="match status" value="1"/>
</dbReference>
<dbReference type="InterPro" id="IPR003728">
    <property type="entry name" value="Ribosome_maturation_RimP"/>
</dbReference>
<evidence type="ECO:0000256" key="3">
    <source>
        <dbReference type="HAMAP-Rule" id="MF_01077"/>
    </source>
</evidence>
<dbReference type="Proteomes" id="UP001146469">
    <property type="component" value="Unassembled WGS sequence"/>
</dbReference>
<feature type="domain" description="Ribosome maturation factor RimP N-terminal" evidence="4">
    <location>
        <begin position="15"/>
        <end position="95"/>
    </location>
</feature>
<keyword evidence="2 3" id="KW-0690">Ribosome biogenesis</keyword>
<comment type="similarity">
    <text evidence="3">Belongs to the RimP family.</text>
</comment>
<dbReference type="AlphaFoldDB" id="A0A9X3LMW2"/>
<dbReference type="InterPro" id="IPR035956">
    <property type="entry name" value="RimP_N_sf"/>
</dbReference>
<gene>
    <name evidence="3 5" type="primary">rimP</name>
    <name evidence="5" type="ORF">L8V00_03235</name>
</gene>
<dbReference type="PANTHER" id="PTHR33867:SF1">
    <property type="entry name" value="RIBOSOME MATURATION FACTOR RIMP"/>
    <property type="match status" value="1"/>
</dbReference>
<dbReference type="Pfam" id="PF02576">
    <property type="entry name" value="RimP_N"/>
    <property type="match status" value="1"/>
</dbReference>
<dbReference type="GO" id="GO:0005829">
    <property type="term" value="C:cytosol"/>
    <property type="evidence" value="ECO:0007669"/>
    <property type="project" value="TreeGrafter"/>
</dbReference>
<dbReference type="RefSeq" id="WP_035006012.1">
    <property type="nucleotide sequence ID" value="NZ_JAKMUT010000002.1"/>
</dbReference>
<comment type="caution">
    <text evidence="5">The sequence shown here is derived from an EMBL/GenBank/DDBJ whole genome shotgun (WGS) entry which is preliminary data.</text>
</comment>
<evidence type="ECO:0000256" key="1">
    <source>
        <dbReference type="ARBA" id="ARBA00022490"/>
    </source>
</evidence>
<keyword evidence="1 3" id="KW-0963">Cytoplasm</keyword>
<sequence>MVMAFPNKEQLEDSLRGLVKEFGLVIEDIKITKAGAKSAIRIAVDTADPRAERPDLDQLEELSREVSKHLDDAEAAGEMSFGAGYTLELTTPGVDFPLLEQRHWVRNIGRLVRLADGVERIAQVDGDDVVLITPDKKQPSVRRVRFADVAGAVVEVEFSQAPAAEVDLVGLAIDAYGLPRAEDQQDSPAED</sequence>
<dbReference type="PANTHER" id="PTHR33867">
    <property type="entry name" value="RIBOSOME MATURATION FACTOR RIMP"/>
    <property type="match status" value="1"/>
</dbReference>
<dbReference type="NCBIfam" id="NF000930">
    <property type="entry name" value="PRK00092.2-2"/>
    <property type="match status" value="1"/>
</dbReference>
<dbReference type="GO" id="GO:0006412">
    <property type="term" value="P:translation"/>
    <property type="evidence" value="ECO:0007669"/>
    <property type="project" value="TreeGrafter"/>
</dbReference>
<evidence type="ECO:0000313" key="5">
    <source>
        <dbReference type="EMBL" id="MCZ9289223.1"/>
    </source>
</evidence>
<dbReference type="SUPFAM" id="SSF75420">
    <property type="entry name" value="YhbC-like, N-terminal domain"/>
    <property type="match status" value="1"/>
</dbReference>
<dbReference type="InterPro" id="IPR028989">
    <property type="entry name" value="RimP_N"/>
</dbReference>
<comment type="subcellular location">
    <subcellularLocation>
        <location evidence="3">Cytoplasm</location>
    </subcellularLocation>
</comment>
<evidence type="ECO:0000259" key="4">
    <source>
        <dbReference type="Pfam" id="PF02576"/>
    </source>
</evidence>
<reference evidence="5" key="1">
    <citation type="submission" date="2022-02" db="EMBL/GenBank/DDBJ databases">
        <title>Corynebacterium sp. from urogenital microbiome.</title>
        <authorList>
            <person name="Cappelli E.A."/>
            <person name="Ribeiro T.G."/>
            <person name="Peixe L."/>
        </authorList>
    </citation>
    <scope>NUCLEOTIDE SEQUENCE</scope>
    <source>
        <strain evidence="5">C8Ua_174</strain>
    </source>
</reference>
<organism evidence="5 6">
    <name type="scientific">Corynebacterium evansiae</name>
    <dbReference type="NCBI Taxonomy" id="2913499"/>
    <lineage>
        <taxon>Bacteria</taxon>
        <taxon>Bacillati</taxon>
        <taxon>Actinomycetota</taxon>
        <taxon>Actinomycetes</taxon>
        <taxon>Mycobacteriales</taxon>
        <taxon>Corynebacteriaceae</taxon>
        <taxon>Corynebacterium</taxon>
    </lineage>
</organism>